<dbReference type="Proteomes" id="UP000294933">
    <property type="component" value="Unassembled WGS sequence"/>
</dbReference>
<accession>A0A4Y7Q0N2</accession>
<evidence type="ECO:0000313" key="1">
    <source>
        <dbReference type="EMBL" id="TDL20856.1"/>
    </source>
</evidence>
<keyword evidence="2" id="KW-1185">Reference proteome</keyword>
<gene>
    <name evidence="1" type="ORF">BD410DRAFT_804752</name>
</gene>
<dbReference type="VEuPathDB" id="FungiDB:BD410DRAFT_804752"/>
<evidence type="ECO:0000313" key="2">
    <source>
        <dbReference type="Proteomes" id="UP000294933"/>
    </source>
</evidence>
<name>A0A4Y7Q0N2_9AGAM</name>
<protein>
    <submittedName>
        <fullName evidence="1">Uncharacterized protein</fullName>
    </submittedName>
</protein>
<reference evidence="1 2" key="1">
    <citation type="submission" date="2018-06" db="EMBL/GenBank/DDBJ databases">
        <title>A transcriptomic atlas of mushroom development highlights an independent origin of complex multicellularity.</title>
        <authorList>
            <consortium name="DOE Joint Genome Institute"/>
            <person name="Krizsan K."/>
            <person name="Almasi E."/>
            <person name="Merenyi Z."/>
            <person name="Sahu N."/>
            <person name="Viragh M."/>
            <person name="Koszo T."/>
            <person name="Mondo S."/>
            <person name="Kiss B."/>
            <person name="Balint B."/>
            <person name="Kues U."/>
            <person name="Barry K."/>
            <person name="Hegedus J.C."/>
            <person name="Henrissat B."/>
            <person name="Johnson J."/>
            <person name="Lipzen A."/>
            <person name="Ohm R."/>
            <person name="Nagy I."/>
            <person name="Pangilinan J."/>
            <person name="Yan J."/>
            <person name="Xiong Y."/>
            <person name="Grigoriev I.V."/>
            <person name="Hibbett D.S."/>
            <person name="Nagy L.G."/>
        </authorList>
    </citation>
    <scope>NUCLEOTIDE SEQUENCE [LARGE SCALE GENOMIC DNA]</scope>
    <source>
        <strain evidence="1 2">SZMC22713</strain>
    </source>
</reference>
<sequence>MGGIAIAFVGFPIDMKKVHTYMTSHGLGPANPFPSDVIKKLLRKLEEETSITMYLADIEDSEGKSVNYLCHYVNYGSAWIQDYDTLAHIAAETPEKFHPVVQTLGRDGTSIKKMSAANAHLYKTK</sequence>
<dbReference type="EMBL" id="ML170185">
    <property type="protein sequence ID" value="TDL20856.1"/>
    <property type="molecule type" value="Genomic_DNA"/>
</dbReference>
<dbReference type="AlphaFoldDB" id="A0A4Y7Q0N2"/>
<proteinExistence type="predicted"/>
<organism evidence="1 2">
    <name type="scientific">Rickenella mellea</name>
    <dbReference type="NCBI Taxonomy" id="50990"/>
    <lineage>
        <taxon>Eukaryota</taxon>
        <taxon>Fungi</taxon>
        <taxon>Dikarya</taxon>
        <taxon>Basidiomycota</taxon>
        <taxon>Agaricomycotina</taxon>
        <taxon>Agaricomycetes</taxon>
        <taxon>Hymenochaetales</taxon>
        <taxon>Rickenellaceae</taxon>
        <taxon>Rickenella</taxon>
    </lineage>
</organism>